<dbReference type="EMBL" id="BMAT01008439">
    <property type="protein sequence ID" value="GFR84982.1"/>
    <property type="molecule type" value="Genomic_DNA"/>
</dbReference>
<dbReference type="PROSITE" id="PS50261">
    <property type="entry name" value="G_PROTEIN_RECEP_F2_4"/>
    <property type="match status" value="1"/>
</dbReference>
<dbReference type="PANTHER" id="PTHR45902:SF1">
    <property type="entry name" value="LATROPHILIN RECEPTOR-LIKE PROTEIN A"/>
    <property type="match status" value="1"/>
</dbReference>
<evidence type="ECO:0000256" key="4">
    <source>
        <dbReference type="ARBA" id="ARBA00023136"/>
    </source>
</evidence>
<dbReference type="GO" id="GO:0016020">
    <property type="term" value="C:membrane"/>
    <property type="evidence" value="ECO:0007669"/>
    <property type="project" value="UniProtKB-SubCell"/>
</dbReference>
<feature type="transmembrane region" description="Helical" evidence="6">
    <location>
        <begin position="547"/>
        <end position="568"/>
    </location>
</feature>
<evidence type="ECO:0000313" key="9">
    <source>
        <dbReference type="Proteomes" id="UP000762676"/>
    </source>
</evidence>
<dbReference type="CDD" id="cd15039">
    <property type="entry name" value="7tmB3_Methuselah-like"/>
    <property type="match status" value="1"/>
</dbReference>
<keyword evidence="4 6" id="KW-0472">Membrane</keyword>
<dbReference type="InterPro" id="IPR053231">
    <property type="entry name" value="GPCR_LN-TM7"/>
</dbReference>
<dbReference type="InterPro" id="IPR017981">
    <property type="entry name" value="GPCR_2-like_7TM"/>
</dbReference>
<dbReference type="GO" id="GO:0004930">
    <property type="term" value="F:G protein-coupled receptor activity"/>
    <property type="evidence" value="ECO:0007669"/>
    <property type="project" value="InterPro"/>
</dbReference>
<evidence type="ECO:0000256" key="3">
    <source>
        <dbReference type="ARBA" id="ARBA00022989"/>
    </source>
</evidence>
<feature type="transmembrane region" description="Helical" evidence="6">
    <location>
        <begin position="454"/>
        <end position="475"/>
    </location>
</feature>
<dbReference type="Pfam" id="PF00002">
    <property type="entry name" value="7tm_2"/>
    <property type="match status" value="1"/>
</dbReference>
<evidence type="ECO:0000256" key="6">
    <source>
        <dbReference type="SAM" id="Phobius"/>
    </source>
</evidence>
<keyword evidence="8" id="KW-0675">Receptor</keyword>
<dbReference type="GO" id="GO:0007166">
    <property type="term" value="P:cell surface receptor signaling pathway"/>
    <property type="evidence" value="ECO:0007669"/>
    <property type="project" value="InterPro"/>
</dbReference>
<evidence type="ECO:0000256" key="5">
    <source>
        <dbReference type="SAM" id="MobiDB-lite"/>
    </source>
</evidence>
<feature type="domain" description="G-protein coupled receptors family 2 profile 2" evidence="7">
    <location>
        <begin position="341"/>
        <end position="598"/>
    </location>
</feature>
<dbReference type="AlphaFoldDB" id="A0AAV4GGY9"/>
<dbReference type="PANTHER" id="PTHR45902">
    <property type="entry name" value="LATROPHILIN RECEPTOR-LIKE PROTEIN A"/>
    <property type="match status" value="1"/>
</dbReference>
<feature type="region of interest" description="Disordered" evidence="5">
    <location>
        <begin position="622"/>
        <end position="649"/>
    </location>
</feature>
<feature type="transmembrane region" description="Helical" evidence="6">
    <location>
        <begin position="417"/>
        <end position="434"/>
    </location>
</feature>
<feature type="transmembrane region" description="Helical" evidence="6">
    <location>
        <begin position="342"/>
        <end position="366"/>
    </location>
</feature>
<sequence length="649" mass="72061">MPPTVGPVFIPPLSLLLGISRKGQQQLPTCSNITWWDKIGECQPALCPPGKLIDESGKCLSAIDQIRGLGYKLFLVLRPRKPQMVTPEDIQSLSNHISAAITDISLESITDIRITVWHQDLDLGYGKLRQITVSSFLVGNDTIGRDEYEDQLLSHVSGAWSISRANGTQGDIEMKVVLIGEELREFEETDNEDVEEDIDLPLPDTQLPRFAEEAVMDAPPSATVTTTTASTTAAKPRKIMYKQRHMTRLQRANLWRLKHLYIDVTHSLACPSVPVNISNTSTSMENLPKMSFLFLGETVKIRSTQNIAMVKGQVQLCTSVYKKLTSPVLMRTKQSVLEQVQYYLEVVCVSLSVTCLLFSSFTYCLFPSLRSLPGMSNLSLCLSLAVAQVCLLITARWGVNQRLPQGYCLAHAVLLHYSWLASFAWMSVCCIHMFRVFTAHDNKFSDNRSDKKRYFHYCIYGFGMPALVVIATYAINASVTNGRDSGYNSDICFLDTRQSTWTLALSLLAPLCLVILTNGVMFVLTVKEIVHVSSLQEHRRSRGRQGVLTYVKLSTLTGLLGAIVVIAVQLNNSVVSLLTSPLMALQGVFIFVSFTCNERVRRLYQDLFRRLGLPCATETEKATSTGSTAVRTSSSNPSKSKTAITTIGQ</sequence>
<gene>
    <name evidence="8" type="ORF">ElyMa_004162000</name>
</gene>
<keyword evidence="9" id="KW-1185">Reference proteome</keyword>
<proteinExistence type="predicted"/>
<accession>A0AAV4GGY9</accession>
<evidence type="ECO:0000259" key="7">
    <source>
        <dbReference type="PROSITE" id="PS50261"/>
    </source>
</evidence>
<organism evidence="8 9">
    <name type="scientific">Elysia marginata</name>
    <dbReference type="NCBI Taxonomy" id="1093978"/>
    <lineage>
        <taxon>Eukaryota</taxon>
        <taxon>Metazoa</taxon>
        <taxon>Spiralia</taxon>
        <taxon>Lophotrochozoa</taxon>
        <taxon>Mollusca</taxon>
        <taxon>Gastropoda</taxon>
        <taxon>Heterobranchia</taxon>
        <taxon>Euthyneura</taxon>
        <taxon>Panpulmonata</taxon>
        <taxon>Sacoglossa</taxon>
        <taxon>Placobranchoidea</taxon>
        <taxon>Plakobranchidae</taxon>
        <taxon>Elysia</taxon>
    </lineage>
</organism>
<feature type="transmembrane region" description="Helical" evidence="6">
    <location>
        <begin position="378"/>
        <end position="397"/>
    </location>
</feature>
<keyword evidence="3 6" id="KW-1133">Transmembrane helix</keyword>
<feature type="transmembrane region" description="Helical" evidence="6">
    <location>
        <begin position="503"/>
        <end position="526"/>
    </location>
</feature>
<comment type="subcellular location">
    <subcellularLocation>
        <location evidence="1">Membrane</location>
        <topology evidence="1">Multi-pass membrane protein</topology>
    </subcellularLocation>
</comment>
<dbReference type="Gene3D" id="1.20.1070.10">
    <property type="entry name" value="Rhodopsin 7-helix transmembrane proteins"/>
    <property type="match status" value="1"/>
</dbReference>
<evidence type="ECO:0000256" key="1">
    <source>
        <dbReference type="ARBA" id="ARBA00004141"/>
    </source>
</evidence>
<evidence type="ECO:0000256" key="2">
    <source>
        <dbReference type="ARBA" id="ARBA00022692"/>
    </source>
</evidence>
<feature type="transmembrane region" description="Helical" evidence="6">
    <location>
        <begin position="574"/>
        <end position="594"/>
    </location>
</feature>
<reference evidence="8 9" key="1">
    <citation type="journal article" date="2021" name="Elife">
        <title>Chloroplast acquisition without the gene transfer in kleptoplastic sea slugs, Plakobranchus ocellatus.</title>
        <authorList>
            <person name="Maeda T."/>
            <person name="Takahashi S."/>
            <person name="Yoshida T."/>
            <person name="Shimamura S."/>
            <person name="Takaki Y."/>
            <person name="Nagai Y."/>
            <person name="Toyoda A."/>
            <person name="Suzuki Y."/>
            <person name="Arimoto A."/>
            <person name="Ishii H."/>
            <person name="Satoh N."/>
            <person name="Nishiyama T."/>
            <person name="Hasebe M."/>
            <person name="Maruyama T."/>
            <person name="Minagawa J."/>
            <person name="Obokata J."/>
            <person name="Shigenobu S."/>
        </authorList>
    </citation>
    <scope>NUCLEOTIDE SEQUENCE [LARGE SCALE GENOMIC DNA]</scope>
</reference>
<dbReference type="Proteomes" id="UP000762676">
    <property type="component" value="Unassembled WGS sequence"/>
</dbReference>
<keyword evidence="2 6" id="KW-0812">Transmembrane</keyword>
<name>A0AAV4GGY9_9GAST</name>
<protein>
    <submittedName>
        <fullName evidence="8">Adhesion G protein-coupled receptor L3</fullName>
    </submittedName>
</protein>
<evidence type="ECO:0000313" key="8">
    <source>
        <dbReference type="EMBL" id="GFR84982.1"/>
    </source>
</evidence>
<dbReference type="InterPro" id="IPR000832">
    <property type="entry name" value="GPCR_2_secretin-like"/>
</dbReference>
<comment type="caution">
    <text evidence="8">The sequence shown here is derived from an EMBL/GenBank/DDBJ whole genome shotgun (WGS) entry which is preliminary data.</text>
</comment>